<dbReference type="AlphaFoldDB" id="A0AAD9TKN5"/>
<feature type="region of interest" description="Disordered" evidence="1">
    <location>
        <begin position="50"/>
        <end position="70"/>
    </location>
</feature>
<dbReference type="EMBL" id="JANJYI010000009">
    <property type="protein sequence ID" value="KAK2637343.1"/>
    <property type="molecule type" value="Genomic_DNA"/>
</dbReference>
<organism evidence="2 3">
    <name type="scientific">Dipteronia dyeriana</name>
    <dbReference type="NCBI Taxonomy" id="168575"/>
    <lineage>
        <taxon>Eukaryota</taxon>
        <taxon>Viridiplantae</taxon>
        <taxon>Streptophyta</taxon>
        <taxon>Embryophyta</taxon>
        <taxon>Tracheophyta</taxon>
        <taxon>Spermatophyta</taxon>
        <taxon>Magnoliopsida</taxon>
        <taxon>eudicotyledons</taxon>
        <taxon>Gunneridae</taxon>
        <taxon>Pentapetalae</taxon>
        <taxon>rosids</taxon>
        <taxon>malvids</taxon>
        <taxon>Sapindales</taxon>
        <taxon>Sapindaceae</taxon>
        <taxon>Hippocastanoideae</taxon>
        <taxon>Acereae</taxon>
        <taxon>Dipteronia</taxon>
    </lineage>
</organism>
<evidence type="ECO:0000313" key="2">
    <source>
        <dbReference type="EMBL" id="KAK2637343.1"/>
    </source>
</evidence>
<comment type="caution">
    <text evidence="2">The sequence shown here is derived from an EMBL/GenBank/DDBJ whole genome shotgun (WGS) entry which is preliminary data.</text>
</comment>
<dbReference type="Proteomes" id="UP001280121">
    <property type="component" value="Unassembled WGS sequence"/>
</dbReference>
<sequence length="135" mass="14564">FHIPQSIAPRTTPPCNARSSAHRLIGSSLLNPRPRVRVWVYPRSIGSDPNPNPNPKIFIGQGLAPVGPDPNPTHIKSNSLWLSLQRSSSIVVAPLPVEVVNCSDRPPKPINVTLAVFLSSTTPLGVTIQARQRCG</sequence>
<keyword evidence="3" id="KW-1185">Reference proteome</keyword>
<reference evidence="2" key="1">
    <citation type="journal article" date="2023" name="Plant J.">
        <title>Genome sequences and population genomics provide insights into the demographic history, inbreeding, and mutation load of two 'living fossil' tree species of Dipteronia.</title>
        <authorList>
            <person name="Feng Y."/>
            <person name="Comes H.P."/>
            <person name="Chen J."/>
            <person name="Zhu S."/>
            <person name="Lu R."/>
            <person name="Zhang X."/>
            <person name="Li P."/>
            <person name="Qiu J."/>
            <person name="Olsen K.M."/>
            <person name="Qiu Y."/>
        </authorList>
    </citation>
    <scope>NUCLEOTIDE SEQUENCE</scope>
    <source>
        <strain evidence="2">KIB01</strain>
    </source>
</reference>
<feature type="non-terminal residue" evidence="2">
    <location>
        <position position="1"/>
    </location>
</feature>
<evidence type="ECO:0000313" key="3">
    <source>
        <dbReference type="Proteomes" id="UP001280121"/>
    </source>
</evidence>
<evidence type="ECO:0000256" key="1">
    <source>
        <dbReference type="SAM" id="MobiDB-lite"/>
    </source>
</evidence>
<accession>A0AAD9TKN5</accession>
<name>A0AAD9TKN5_9ROSI</name>
<protein>
    <submittedName>
        <fullName evidence="2">Uncharacterized protein</fullName>
    </submittedName>
</protein>
<gene>
    <name evidence="2" type="ORF">Ddye_032135</name>
</gene>
<proteinExistence type="predicted"/>